<reference evidence="6 7" key="1">
    <citation type="submission" date="2016-05" db="EMBL/GenBank/DDBJ databases">
        <title>A degradative enzymes factory behind the ericoid mycorrhizal symbiosis.</title>
        <authorList>
            <consortium name="DOE Joint Genome Institute"/>
            <person name="Martino E."/>
            <person name="Morin E."/>
            <person name="Grelet G."/>
            <person name="Kuo A."/>
            <person name="Kohler A."/>
            <person name="Daghino S."/>
            <person name="Barry K."/>
            <person name="Choi C."/>
            <person name="Cichocki N."/>
            <person name="Clum A."/>
            <person name="Copeland A."/>
            <person name="Hainaut M."/>
            <person name="Haridas S."/>
            <person name="Labutti K."/>
            <person name="Lindquist E."/>
            <person name="Lipzen A."/>
            <person name="Khouja H.-R."/>
            <person name="Murat C."/>
            <person name="Ohm R."/>
            <person name="Olson A."/>
            <person name="Spatafora J."/>
            <person name="Veneault-Fourrey C."/>
            <person name="Henrissat B."/>
            <person name="Grigoriev I."/>
            <person name="Martin F."/>
            <person name="Perotto S."/>
        </authorList>
    </citation>
    <scope>NUCLEOTIDE SEQUENCE [LARGE SCALE GENOMIC DNA]</scope>
    <source>
        <strain evidence="6 7">UAMH 7357</strain>
    </source>
</reference>
<sequence>MAETSFTLNTGGKIPALGLGTWQSKAGEVEKAVEYAISVGYRHIDTAYAYGNEEEVGKGLKKAFEAGVKREDVFVTTKLWSTYHKRVQENIEISLEKLGLDYVDLYLMHWPVAMNTNGNHPLFPTTPDGSRDVDFSRHHVDTYLNMEKLLHTGKVKAIGVCNYSVMYLEQLLARASIVPAVNQIENHPLLPQDDVSDFCKAKGIHITAYSPLGSTGSPLLTLPAVQQIATKHSVSPASVLLSYHTERGHSVLAKSVTPTRIMANRQMTKLDTADMEVLAQISSGGNLKRHGNPPWKVNLGFPDQQHVKYLS</sequence>
<dbReference type="Pfam" id="PF00248">
    <property type="entry name" value="Aldo_ket_red"/>
    <property type="match status" value="1"/>
</dbReference>
<feature type="domain" description="NADP-dependent oxidoreductase" evidence="5">
    <location>
        <begin position="17"/>
        <end position="280"/>
    </location>
</feature>
<dbReference type="InterPro" id="IPR020471">
    <property type="entry name" value="AKR"/>
</dbReference>
<keyword evidence="1" id="KW-0560">Oxidoreductase</keyword>
<dbReference type="Gene3D" id="3.20.20.100">
    <property type="entry name" value="NADP-dependent oxidoreductase domain"/>
    <property type="match status" value="1"/>
</dbReference>
<dbReference type="AlphaFoldDB" id="A0A2J6PES1"/>
<evidence type="ECO:0000313" key="6">
    <source>
        <dbReference type="EMBL" id="PMD12528.1"/>
    </source>
</evidence>
<protein>
    <submittedName>
        <fullName evidence="6">Aldo/keto reductase</fullName>
    </submittedName>
</protein>
<dbReference type="InterPro" id="IPR036812">
    <property type="entry name" value="NAD(P)_OxRdtase_dom_sf"/>
</dbReference>
<dbReference type="PRINTS" id="PR00069">
    <property type="entry name" value="ALDKETRDTASE"/>
</dbReference>
<evidence type="ECO:0000256" key="4">
    <source>
        <dbReference type="PIRSR" id="PIRSR000097-3"/>
    </source>
</evidence>
<evidence type="ECO:0000256" key="2">
    <source>
        <dbReference type="PIRSR" id="PIRSR000097-1"/>
    </source>
</evidence>
<dbReference type="PROSITE" id="PS00798">
    <property type="entry name" value="ALDOKETO_REDUCTASE_1"/>
    <property type="match status" value="1"/>
</dbReference>
<evidence type="ECO:0000256" key="1">
    <source>
        <dbReference type="ARBA" id="ARBA00023002"/>
    </source>
</evidence>
<evidence type="ECO:0000313" key="7">
    <source>
        <dbReference type="Proteomes" id="UP000235672"/>
    </source>
</evidence>
<evidence type="ECO:0000256" key="3">
    <source>
        <dbReference type="PIRSR" id="PIRSR000097-2"/>
    </source>
</evidence>
<dbReference type="PANTHER" id="PTHR11732">
    <property type="entry name" value="ALDO/KETO REDUCTASE"/>
    <property type="match status" value="1"/>
</dbReference>
<dbReference type="SUPFAM" id="SSF51430">
    <property type="entry name" value="NAD(P)-linked oxidoreductase"/>
    <property type="match status" value="1"/>
</dbReference>
<dbReference type="InterPro" id="IPR023210">
    <property type="entry name" value="NADP_OxRdtase_dom"/>
</dbReference>
<dbReference type="FunFam" id="3.20.20.100:FF:000002">
    <property type="entry name" value="2,5-diketo-D-gluconic acid reductase A"/>
    <property type="match status" value="1"/>
</dbReference>
<dbReference type="PROSITE" id="PS00062">
    <property type="entry name" value="ALDOKETO_REDUCTASE_2"/>
    <property type="match status" value="1"/>
</dbReference>
<feature type="active site" description="Proton donor" evidence="2">
    <location>
        <position position="50"/>
    </location>
</feature>
<gene>
    <name evidence="6" type="ORF">NA56DRAFT_613365</name>
</gene>
<organism evidence="6 7">
    <name type="scientific">Hyaloscypha hepaticicola</name>
    <dbReference type="NCBI Taxonomy" id="2082293"/>
    <lineage>
        <taxon>Eukaryota</taxon>
        <taxon>Fungi</taxon>
        <taxon>Dikarya</taxon>
        <taxon>Ascomycota</taxon>
        <taxon>Pezizomycotina</taxon>
        <taxon>Leotiomycetes</taxon>
        <taxon>Helotiales</taxon>
        <taxon>Hyaloscyphaceae</taxon>
        <taxon>Hyaloscypha</taxon>
    </lineage>
</organism>
<name>A0A2J6PES1_9HELO</name>
<evidence type="ECO:0000259" key="5">
    <source>
        <dbReference type="Pfam" id="PF00248"/>
    </source>
</evidence>
<dbReference type="PROSITE" id="PS00063">
    <property type="entry name" value="ALDOKETO_REDUCTASE_3"/>
    <property type="match status" value="1"/>
</dbReference>
<proteinExistence type="predicted"/>
<feature type="binding site" evidence="3">
    <location>
        <position position="109"/>
    </location>
    <ligand>
        <name>substrate</name>
    </ligand>
</feature>
<dbReference type="Proteomes" id="UP000235672">
    <property type="component" value="Unassembled WGS sequence"/>
</dbReference>
<accession>A0A2J6PES1</accession>
<dbReference type="GO" id="GO:0016616">
    <property type="term" value="F:oxidoreductase activity, acting on the CH-OH group of donors, NAD or NADP as acceptor"/>
    <property type="evidence" value="ECO:0007669"/>
    <property type="project" value="UniProtKB-ARBA"/>
</dbReference>
<dbReference type="EMBL" id="KZ613548">
    <property type="protein sequence ID" value="PMD12528.1"/>
    <property type="molecule type" value="Genomic_DNA"/>
</dbReference>
<keyword evidence="7" id="KW-1185">Reference proteome</keyword>
<dbReference type="PIRSF" id="PIRSF000097">
    <property type="entry name" value="AKR"/>
    <property type="match status" value="1"/>
</dbReference>
<dbReference type="STRING" id="1745343.A0A2J6PES1"/>
<dbReference type="OrthoDB" id="416253at2759"/>
<feature type="site" description="Lowers pKa of active site Tyr" evidence="4">
    <location>
        <position position="78"/>
    </location>
</feature>
<dbReference type="InterPro" id="IPR018170">
    <property type="entry name" value="Aldo/ket_reductase_CS"/>
</dbReference>